<keyword evidence="2" id="KW-0328">Glycosyltransferase</keyword>
<evidence type="ECO:0000259" key="1">
    <source>
        <dbReference type="Pfam" id="PF00535"/>
    </source>
</evidence>
<dbReference type="CDD" id="cd00761">
    <property type="entry name" value="Glyco_tranf_GTA_type"/>
    <property type="match status" value="1"/>
</dbReference>
<keyword evidence="2" id="KW-0808">Transferase</keyword>
<dbReference type="AlphaFoldDB" id="A0A517LYP8"/>
<protein>
    <submittedName>
        <fullName evidence="2">GalNAc(5)-diNAcBac-PP-undecaprenol beta-1,3-glucosyltransferase</fullName>
        <ecNumber evidence="2">2.4.1.293</ecNumber>
    </submittedName>
</protein>
<dbReference type="SUPFAM" id="SSF53448">
    <property type="entry name" value="Nucleotide-diphospho-sugar transferases"/>
    <property type="match status" value="1"/>
</dbReference>
<dbReference type="KEGG" id="ruv:EC9_19310"/>
<dbReference type="Gene3D" id="3.90.550.10">
    <property type="entry name" value="Spore Coat Polysaccharide Biosynthesis Protein SpsA, Chain A"/>
    <property type="match status" value="1"/>
</dbReference>
<dbReference type="EC" id="2.4.1.293" evidence="2"/>
<reference evidence="2 3" key="1">
    <citation type="submission" date="2019-02" db="EMBL/GenBank/DDBJ databases">
        <title>Deep-cultivation of Planctomycetes and their phenomic and genomic characterization uncovers novel biology.</title>
        <authorList>
            <person name="Wiegand S."/>
            <person name="Jogler M."/>
            <person name="Boedeker C."/>
            <person name="Pinto D."/>
            <person name="Vollmers J."/>
            <person name="Rivas-Marin E."/>
            <person name="Kohn T."/>
            <person name="Peeters S.H."/>
            <person name="Heuer A."/>
            <person name="Rast P."/>
            <person name="Oberbeckmann S."/>
            <person name="Bunk B."/>
            <person name="Jeske O."/>
            <person name="Meyerdierks A."/>
            <person name="Storesund J.E."/>
            <person name="Kallscheuer N."/>
            <person name="Luecker S."/>
            <person name="Lage O.M."/>
            <person name="Pohl T."/>
            <person name="Merkel B.J."/>
            <person name="Hornburger P."/>
            <person name="Mueller R.-W."/>
            <person name="Bruemmer F."/>
            <person name="Labrenz M."/>
            <person name="Spormann A.M."/>
            <person name="Op den Camp H."/>
            <person name="Overmann J."/>
            <person name="Amann R."/>
            <person name="Jetten M.S.M."/>
            <person name="Mascher T."/>
            <person name="Medema M.H."/>
            <person name="Devos D.P."/>
            <person name="Kaster A.-K."/>
            <person name="Ovreas L."/>
            <person name="Rohde M."/>
            <person name="Galperin M.Y."/>
            <person name="Jogler C."/>
        </authorList>
    </citation>
    <scope>NUCLEOTIDE SEQUENCE [LARGE SCALE GENOMIC DNA]</scope>
    <source>
        <strain evidence="2 3">EC9</strain>
    </source>
</reference>
<dbReference type="EMBL" id="CP036261">
    <property type="protein sequence ID" value="QDS87750.1"/>
    <property type="molecule type" value="Genomic_DNA"/>
</dbReference>
<dbReference type="InterPro" id="IPR001173">
    <property type="entry name" value="Glyco_trans_2-like"/>
</dbReference>
<dbReference type="OrthoDB" id="8566662at2"/>
<dbReference type="InterPro" id="IPR029044">
    <property type="entry name" value="Nucleotide-diphossugar_trans"/>
</dbReference>
<dbReference type="PANTHER" id="PTHR22916">
    <property type="entry name" value="GLYCOSYLTRANSFERASE"/>
    <property type="match status" value="1"/>
</dbReference>
<gene>
    <name evidence="2" type="primary">pglI_2</name>
    <name evidence="2" type="ORF">EC9_19310</name>
</gene>
<dbReference type="RefSeq" id="WP_145344314.1">
    <property type="nucleotide sequence ID" value="NZ_CP036261.1"/>
</dbReference>
<organism evidence="2 3">
    <name type="scientific">Rosistilla ulvae</name>
    <dbReference type="NCBI Taxonomy" id="1930277"/>
    <lineage>
        <taxon>Bacteria</taxon>
        <taxon>Pseudomonadati</taxon>
        <taxon>Planctomycetota</taxon>
        <taxon>Planctomycetia</taxon>
        <taxon>Pirellulales</taxon>
        <taxon>Pirellulaceae</taxon>
        <taxon>Rosistilla</taxon>
    </lineage>
</organism>
<proteinExistence type="predicted"/>
<evidence type="ECO:0000313" key="2">
    <source>
        <dbReference type="EMBL" id="QDS87750.1"/>
    </source>
</evidence>
<dbReference type="GO" id="GO:0016758">
    <property type="term" value="F:hexosyltransferase activity"/>
    <property type="evidence" value="ECO:0007669"/>
    <property type="project" value="UniProtKB-ARBA"/>
</dbReference>
<keyword evidence="3" id="KW-1185">Reference proteome</keyword>
<name>A0A517LYP8_9BACT</name>
<feature type="domain" description="Glycosyltransferase 2-like" evidence="1">
    <location>
        <begin position="7"/>
        <end position="113"/>
    </location>
</feature>
<evidence type="ECO:0000313" key="3">
    <source>
        <dbReference type="Proteomes" id="UP000319557"/>
    </source>
</evidence>
<dbReference type="Proteomes" id="UP000319557">
    <property type="component" value="Chromosome"/>
</dbReference>
<accession>A0A517LYP8</accession>
<dbReference type="PANTHER" id="PTHR22916:SF3">
    <property type="entry name" value="UDP-GLCNAC:BETAGAL BETA-1,3-N-ACETYLGLUCOSAMINYLTRANSFERASE-LIKE PROTEIN 1"/>
    <property type="match status" value="1"/>
</dbReference>
<dbReference type="Pfam" id="PF00535">
    <property type="entry name" value="Glycos_transf_2"/>
    <property type="match status" value="1"/>
</dbReference>
<sequence>MSKRTFTIVVPTRERADTLEVTLRTVVAQDDDQLQILVSDNCSQDATRSVVESFEDSRIRYLNTGRRLSMSENWEFAISHVESDWVAIIGDDDALLPNCLQKVNHLADVTGAKAIRSATCDYHWPLPNDPLSARLRVPMSSGFEFRRSKDWLHRVLVGSANYSDLPVLYNGSFVSMDVIRNATFGDRFFRSCIPDVYSSMAISNTLDRFVYSREPFAINGASRHSTGSSQFSTDTAKKEASKKFLAEGNYPFHHSVPMDGGDYPKSIHAMIYESSAQVGEVFAEGATVEPATQLKVILAAAGKNRDHIDRWSRQFAEQHELDYEQASVAAVRHRRSLRFHRMKAKMQTSADMRLTGEDRPIADVQQAAEVVGELLRNRSSIATRLAGRFAEMVGLSSGNPSRAA</sequence>